<feature type="domain" description="MAM" evidence="4">
    <location>
        <begin position="256"/>
        <end position="393"/>
    </location>
</feature>
<dbReference type="CDD" id="cd06263">
    <property type="entry name" value="MAM"/>
    <property type="match status" value="1"/>
</dbReference>
<dbReference type="Gene3D" id="2.60.40.10">
    <property type="entry name" value="Immunoglobulins"/>
    <property type="match status" value="1"/>
</dbReference>
<evidence type="ECO:0008006" key="8">
    <source>
        <dbReference type="Google" id="ProtNLM"/>
    </source>
</evidence>
<dbReference type="InterPro" id="IPR013783">
    <property type="entry name" value="Ig-like_fold"/>
</dbReference>
<keyword evidence="7" id="KW-1185">Reference proteome</keyword>
<dbReference type="Pfam" id="PF00629">
    <property type="entry name" value="MAM"/>
    <property type="match status" value="1"/>
</dbReference>
<evidence type="ECO:0000313" key="7">
    <source>
        <dbReference type="Proteomes" id="UP001274896"/>
    </source>
</evidence>
<dbReference type="EMBL" id="JAUCMX010000022">
    <property type="protein sequence ID" value="KAK3513246.1"/>
    <property type="molecule type" value="Genomic_DNA"/>
</dbReference>
<gene>
    <name evidence="6" type="ORF">QTP70_009713</name>
</gene>
<dbReference type="SUPFAM" id="SSF49899">
    <property type="entry name" value="Concanavalin A-like lectins/glucanases"/>
    <property type="match status" value="1"/>
</dbReference>
<proteinExistence type="predicted"/>
<dbReference type="PROSITE" id="PS50835">
    <property type="entry name" value="IG_LIKE"/>
    <property type="match status" value="1"/>
</dbReference>
<keyword evidence="1" id="KW-0677">Repeat</keyword>
<evidence type="ECO:0000256" key="2">
    <source>
        <dbReference type="ARBA" id="ARBA00023157"/>
    </source>
</evidence>
<evidence type="ECO:0000259" key="5">
    <source>
        <dbReference type="PROSITE" id="PS50835"/>
    </source>
</evidence>
<dbReference type="SUPFAM" id="SSF48726">
    <property type="entry name" value="Immunoglobulin"/>
    <property type="match status" value="1"/>
</dbReference>
<accession>A0AAE0Q3W6</accession>
<dbReference type="InterPro" id="IPR003599">
    <property type="entry name" value="Ig_sub"/>
</dbReference>
<dbReference type="Pfam" id="PF00047">
    <property type="entry name" value="ig"/>
    <property type="match status" value="1"/>
</dbReference>
<feature type="domain" description="Ig-like" evidence="5">
    <location>
        <begin position="427"/>
        <end position="514"/>
    </location>
</feature>
<dbReference type="PANTHER" id="PTHR24051:SF11">
    <property type="entry name" value="PROTEIN TYROSINE PHOSPHATASE, RECEPTOR TYPE, M"/>
    <property type="match status" value="1"/>
</dbReference>
<evidence type="ECO:0000313" key="6">
    <source>
        <dbReference type="EMBL" id="KAK3513246.1"/>
    </source>
</evidence>
<dbReference type="PRINTS" id="PR00020">
    <property type="entry name" value="MAMDOMAIN"/>
</dbReference>
<keyword evidence="3" id="KW-0393">Immunoglobulin domain</keyword>
<dbReference type="InterPro" id="IPR036179">
    <property type="entry name" value="Ig-like_dom_sf"/>
</dbReference>
<dbReference type="PROSITE" id="PS50060">
    <property type="entry name" value="MAM_2"/>
    <property type="match status" value="1"/>
</dbReference>
<dbReference type="PANTHER" id="PTHR24051">
    <property type="entry name" value="SUSHI DOMAIN-CONTAINING PROTEIN 1"/>
    <property type="match status" value="1"/>
</dbReference>
<dbReference type="SMART" id="SM00137">
    <property type="entry name" value="MAM"/>
    <property type="match status" value="1"/>
</dbReference>
<dbReference type="InterPro" id="IPR013151">
    <property type="entry name" value="Immunoglobulin_dom"/>
</dbReference>
<dbReference type="InterPro" id="IPR007110">
    <property type="entry name" value="Ig-like_dom"/>
</dbReference>
<dbReference type="Proteomes" id="UP001274896">
    <property type="component" value="Unassembled WGS sequence"/>
</dbReference>
<name>A0AAE0Q3W6_9TELE</name>
<evidence type="ECO:0000256" key="3">
    <source>
        <dbReference type="ARBA" id="ARBA00023319"/>
    </source>
</evidence>
<dbReference type="AlphaFoldDB" id="A0AAE0Q3W6"/>
<keyword evidence="2" id="KW-1015">Disulfide bond</keyword>
<evidence type="ECO:0000256" key="1">
    <source>
        <dbReference type="ARBA" id="ARBA00022737"/>
    </source>
</evidence>
<comment type="caution">
    <text evidence="6">The sequence shown here is derived from an EMBL/GenBank/DDBJ whole genome shotgun (WGS) entry which is preliminary data.</text>
</comment>
<dbReference type="InterPro" id="IPR000998">
    <property type="entry name" value="MAM_dom"/>
</dbReference>
<dbReference type="InterPro" id="IPR013320">
    <property type="entry name" value="ConA-like_dom_sf"/>
</dbReference>
<evidence type="ECO:0000259" key="4">
    <source>
        <dbReference type="PROSITE" id="PS50060"/>
    </source>
</evidence>
<protein>
    <recommendedName>
        <fullName evidence="8">Receptor-type tyrosine-protein phosphatase mu</fullName>
    </recommendedName>
</protein>
<dbReference type="Gene3D" id="2.60.120.200">
    <property type="match status" value="1"/>
</dbReference>
<reference evidence="6" key="1">
    <citation type="submission" date="2023-06" db="EMBL/GenBank/DDBJ databases">
        <title>Male Hemibagrus guttatus genome.</title>
        <authorList>
            <person name="Bian C."/>
        </authorList>
    </citation>
    <scope>NUCLEOTIDE SEQUENCE</scope>
    <source>
        <strain evidence="6">Male_cb2023</strain>
        <tissue evidence="6">Muscle</tissue>
    </source>
</reference>
<dbReference type="InterPro" id="IPR051622">
    <property type="entry name" value="R-tyr_protein_phosphatases"/>
</dbReference>
<dbReference type="SMART" id="SM00409">
    <property type="entry name" value="IG"/>
    <property type="match status" value="1"/>
</dbReference>
<dbReference type="GO" id="GO:0016020">
    <property type="term" value="C:membrane"/>
    <property type="evidence" value="ECO:0007669"/>
    <property type="project" value="InterPro"/>
</dbReference>
<organism evidence="6 7">
    <name type="scientific">Hemibagrus guttatus</name>
    <dbReference type="NCBI Taxonomy" id="175788"/>
    <lineage>
        <taxon>Eukaryota</taxon>
        <taxon>Metazoa</taxon>
        <taxon>Chordata</taxon>
        <taxon>Craniata</taxon>
        <taxon>Vertebrata</taxon>
        <taxon>Euteleostomi</taxon>
        <taxon>Actinopterygii</taxon>
        <taxon>Neopterygii</taxon>
        <taxon>Teleostei</taxon>
        <taxon>Ostariophysi</taxon>
        <taxon>Siluriformes</taxon>
        <taxon>Bagridae</taxon>
        <taxon>Hemibagrus</taxon>
    </lineage>
</organism>
<sequence length="526" mass="59209">MLDEKAWLTVCALIHPKGVLSVMLEQEGTIPKLSKMSWCFWLTRERTFDHSLALLPHGRGGRHTPETEDMDKVLTWLVTTVGLLVSARGQVYRECSSSQHNNTKLAATQRAIRSLAIRSEPITSVHITLTCPCSPPEICVARMLWTSSAEKRNDWLSQRAKLSVQISRPTSQSHRPINSTEQHGVIDNDIEIDCLNPLNHRVPKSPNRSYISTYSCTSAPCSLCSDANKAVSNVMSVAVAASRHWKKRESFHLNDRDCSFEKPFGACGYSQGRDDDLEWEQANTKEKPSTNQWMPPGYCFQSSAFMMVNTSGRFAGQRAQLLSPQLKENDTHCVTFHYLVSGREGGSPGHLNIYIKENNSPTGLPVWNTSGPVSRSWTQVELAISTYWPNFYQHLCLDLAVDSMCSEKFSTCFLKAFFLCRFNVTTPHFLHIKGVEVNAGQTATFHCTVNGEWRDNFHLWLQGIGGREAPMKATKPWNNQRFIGMFDVVNTTKQDSGRYRCIVHSTRGEHKVVANNCTVPKSDFAN</sequence>